<dbReference type="EMBL" id="CAJPWZ010000096">
    <property type="protein sequence ID" value="CAG2185638.1"/>
    <property type="molecule type" value="Genomic_DNA"/>
</dbReference>
<reference evidence="4" key="1">
    <citation type="submission" date="2021-03" db="EMBL/GenBank/DDBJ databases">
        <authorList>
            <person name="Bekaert M."/>
        </authorList>
    </citation>
    <scope>NUCLEOTIDE SEQUENCE</scope>
</reference>
<feature type="region of interest" description="Disordered" evidence="1">
    <location>
        <begin position="392"/>
        <end position="414"/>
    </location>
</feature>
<feature type="region of interest" description="Disordered" evidence="1">
    <location>
        <begin position="426"/>
        <end position="502"/>
    </location>
</feature>
<feature type="compositionally biased region" description="Polar residues" evidence="1">
    <location>
        <begin position="395"/>
        <end position="408"/>
    </location>
</feature>
<organism evidence="4 5">
    <name type="scientific">Mytilus edulis</name>
    <name type="common">Blue mussel</name>
    <dbReference type="NCBI Taxonomy" id="6550"/>
    <lineage>
        <taxon>Eukaryota</taxon>
        <taxon>Metazoa</taxon>
        <taxon>Spiralia</taxon>
        <taxon>Lophotrochozoa</taxon>
        <taxon>Mollusca</taxon>
        <taxon>Bivalvia</taxon>
        <taxon>Autobranchia</taxon>
        <taxon>Pteriomorphia</taxon>
        <taxon>Mytilida</taxon>
        <taxon>Mytiloidea</taxon>
        <taxon>Mytilidae</taxon>
        <taxon>Mytilinae</taxon>
        <taxon>Mytilus</taxon>
    </lineage>
</organism>
<keyword evidence="2" id="KW-1133">Transmembrane helix</keyword>
<gene>
    <name evidence="4" type="ORF">MEDL_1232</name>
</gene>
<evidence type="ECO:0000313" key="4">
    <source>
        <dbReference type="EMBL" id="CAG2185638.1"/>
    </source>
</evidence>
<feature type="transmembrane region" description="Helical" evidence="2">
    <location>
        <begin position="327"/>
        <end position="353"/>
    </location>
</feature>
<accession>A0A8S3PQ87</accession>
<keyword evidence="5" id="KW-1185">Reference proteome</keyword>
<feature type="compositionally biased region" description="Polar residues" evidence="1">
    <location>
        <begin position="435"/>
        <end position="444"/>
    </location>
</feature>
<feature type="compositionally biased region" description="Polar residues" evidence="1">
    <location>
        <begin position="482"/>
        <end position="502"/>
    </location>
</feature>
<keyword evidence="2" id="KW-0812">Transmembrane</keyword>
<keyword evidence="2" id="KW-0472">Membrane</keyword>
<dbReference type="InterPro" id="IPR007110">
    <property type="entry name" value="Ig-like_dom"/>
</dbReference>
<evidence type="ECO:0000256" key="1">
    <source>
        <dbReference type="SAM" id="MobiDB-lite"/>
    </source>
</evidence>
<name>A0A8S3PQ87_MYTED</name>
<evidence type="ECO:0000313" key="5">
    <source>
        <dbReference type="Proteomes" id="UP000683360"/>
    </source>
</evidence>
<evidence type="ECO:0000259" key="3">
    <source>
        <dbReference type="PROSITE" id="PS50835"/>
    </source>
</evidence>
<feature type="domain" description="Ig-like" evidence="3">
    <location>
        <begin position="98"/>
        <end position="197"/>
    </location>
</feature>
<evidence type="ECO:0000256" key="2">
    <source>
        <dbReference type="SAM" id="Phobius"/>
    </source>
</evidence>
<proteinExistence type="predicted"/>
<dbReference type="OrthoDB" id="6135133at2759"/>
<dbReference type="PROSITE" id="PS50835">
    <property type="entry name" value="IG_LIKE"/>
    <property type="match status" value="1"/>
</dbReference>
<dbReference type="AlphaFoldDB" id="A0A8S3PQ87"/>
<sequence>MRKSDDDSLTFTYNIAQAGYFGFEIKFLHQTDDNIIYGQEGQSTDISCITVPGYNAKELVIQKNGKTLATSNSSFVTFSFTPNRYDNFTRYSCVGKYPAYAEVYVKLVIQFAPDVKVVVRESSIDCIPKGYPETYTFNKWEHQSEEGNHIRFLDGLQNGTLDLQTLSQQYQMNGRYVCRVSNGISGPNSNVFQKGIGSFSYSGAPIFVTENRKIKIAVPGESLTMSFFMYSNPIVENIWIGMTDTDLNRAYKMNFVISKAALMYTASGENGNISGYKIEIETDIFRSNDSHEYTIWAENKLGVDSYQFQILEDEEHNHCYSEGTNQIIASGSIASVIIIYLFISHVCFCVRVIKRRTIQPNTQELLNNHVYDEIEPITSQEVNEHLFTTRHQELDQQYPQNESTTTNRNSEDQMNDIMNTIGISSTVSEQERSSNELQQVNPSERSMHDIRTTSIYDVTTNNEGIPSDEAAPSADQDDMSQPFRTANEQGSNRMLKHSTSND</sequence>
<protein>
    <recommendedName>
        <fullName evidence="3">Ig-like domain-containing protein</fullName>
    </recommendedName>
</protein>
<feature type="compositionally biased region" description="Polar residues" evidence="1">
    <location>
        <begin position="452"/>
        <end position="464"/>
    </location>
</feature>
<comment type="caution">
    <text evidence="4">The sequence shown here is derived from an EMBL/GenBank/DDBJ whole genome shotgun (WGS) entry which is preliminary data.</text>
</comment>
<dbReference type="Proteomes" id="UP000683360">
    <property type="component" value="Unassembled WGS sequence"/>
</dbReference>